<evidence type="ECO:0000256" key="1">
    <source>
        <dbReference type="ARBA" id="ARBA00005968"/>
    </source>
</evidence>
<dbReference type="Proteomes" id="UP000031668">
    <property type="component" value="Unassembled WGS sequence"/>
</dbReference>
<feature type="domain" description="Transglutaminase N-terminal" evidence="2">
    <location>
        <begin position="39"/>
        <end position="133"/>
    </location>
</feature>
<evidence type="ECO:0000259" key="2">
    <source>
        <dbReference type="Pfam" id="PF00868"/>
    </source>
</evidence>
<accession>A0A0C2N2X0</accession>
<sequence length="202" mass="23634">MNVSDLSKLKKWILLRGNNFEPITKIKTRNENIEIIYDQTIHNTSKYDPNVVVVRRGTNFYIHHTKLDGIPIHQKDIVLILQTLDRNVMTEIKLTPDSRKDRGFEMNVEKINEKSILVKITVHIDCGIGLYSLFWVNMHEKFTFRNSVYVIFNPFQHDDDVFNPDPLIISQHLIGEGIKIYTGSLNCHKPINYLLDQVKVKF</sequence>
<dbReference type="SUPFAM" id="SSF81296">
    <property type="entry name" value="E set domains"/>
    <property type="match status" value="1"/>
</dbReference>
<dbReference type="InterPro" id="IPR001102">
    <property type="entry name" value="Transglutaminase_N"/>
</dbReference>
<dbReference type="Gene3D" id="2.60.40.10">
    <property type="entry name" value="Immunoglobulins"/>
    <property type="match status" value="1"/>
</dbReference>
<dbReference type="PANTHER" id="PTHR11590">
    <property type="entry name" value="PROTEIN-GLUTAMINE GAMMA-GLUTAMYLTRANSFERASE"/>
    <property type="match status" value="1"/>
</dbReference>
<comment type="caution">
    <text evidence="3">The sequence shown here is derived from an EMBL/GenBank/DDBJ whole genome shotgun (WGS) entry which is preliminary data.</text>
</comment>
<dbReference type="InterPro" id="IPR014756">
    <property type="entry name" value="Ig_E-set"/>
</dbReference>
<dbReference type="InterPro" id="IPR013783">
    <property type="entry name" value="Ig-like_fold"/>
</dbReference>
<dbReference type="InterPro" id="IPR050779">
    <property type="entry name" value="Transglutaminase"/>
</dbReference>
<dbReference type="OrthoDB" id="437511at2759"/>
<dbReference type="AlphaFoldDB" id="A0A0C2N2X0"/>
<keyword evidence="4" id="KW-1185">Reference proteome</keyword>
<proteinExistence type="inferred from homology"/>
<dbReference type="Pfam" id="PF00868">
    <property type="entry name" value="Transglut_N"/>
    <property type="match status" value="1"/>
</dbReference>
<organism evidence="3 4">
    <name type="scientific">Thelohanellus kitauei</name>
    <name type="common">Myxosporean</name>
    <dbReference type="NCBI Taxonomy" id="669202"/>
    <lineage>
        <taxon>Eukaryota</taxon>
        <taxon>Metazoa</taxon>
        <taxon>Cnidaria</taxon>
        <taxon>Myxozoa</taxon>
        <taxon>Myxosporea</taxon>
        <taxon>Bivalvulida</taxon>
        <taxon>Platysporina</taxon>
        <taxon>Myxobolidae</taxon>
        <taxon>Thelohanellus</taxon>
    </lineage>
</organism>
<dbReference type="GO" id="GO:0003810">
    <property type="term" value="F:protein-glutamine gamma-glutamyltransferase activity"/>
    <property type="evidence" value="ECO:0007669"/>
    <property type="project" value="TreeGrafter"/>
</dbReference>
<protein>
    <recommendedName>
        <fullName evidence="2">Transglutaminase N-terminal domain-containing protein</fullName>
    </recommendedName>
</protein>
<name>A0A0C2N2X0_THEKT</name>
<dbReference type="PANTHER" id="PTHR11590:SF81">
    <property type="entry name" value="PROTEIN-GLUTAMINE GAMMA-GLUTAMYLTRANSFERASE K-LIKE ISOFORM X4"/>
    <property type="match status" value="1"/>
</dbReference>
<comment type="similarity">
    <text evidence="1">Belongs to the transglutaminase superfamily. Transglutaminase family.</text>
</comment>
<reference evidence="3 4" key="1">
    <citation type="journal article" date="2014" name="Genome Biol. Evol.">
        <title>The genome of the myxosporean Thelohanellus kitauei shows adaptations to nutrient acquisition within its fish host.</title>
        <authorList>
            <person name="Yang Y."/>
            <person name="Xiong J."/>
            <person name="Zhou Z."/>
            <person name="Huo F."/>
            <person name="Miao W."/>
            <person name="Ran C."/>
            <person name="Liu Y."/>
            <person name="Zhang J."/>
            <person name="Feng J."/>
            <person name="Wang M."/>
            <person name="Wang M."/>
            <person name="Wang L."/>
            <person name="Yao B."/>
        </authorList>
    </citation>
    <scope>NUCLEOTIDE SEQUENCE [LARGE SCALE GENOMIC DNA]</scope>
    <source>
        <strain evidence="3">Wuqing</strain>
    </source>
</reference>
<dbReference type="EMBL" id="JWZT01002888">
    <property type="protein sequence ID" value="KII68222.1"/>
    <property type="molecule type" value="Genomic_DNA"/>
</dbReference>
<gene>
    <name evidence="3" type="ORF">RF11_09497</name>
</gene>
<evidence type="ECO:0000313" key="3">
    <source>
        <dbReference type="EMBL" id="KII68222.1"/>
    </source>
</evidence>
<evidence type="ECO:0000313" key="4">
    <source>
        <dbReference type="Proteomes" id="UP000031668"/>
    </source>
</evidence>